<evidence type="ECO:0008006" key="4">
    <source>
        <dbReference type="Google" id="ProtNLM"/>
    </source>
</evidence>
<feature type="transmembrane region" description="Helical" evidence="1">
    <location>
        <begin position="21"/>
        <end position="44"/>
    </location>
</feature>
<dbReference type="Pfam" id="PF10066">
    <property type="entry name" value="DUF2304"/>
    <property type="match status" value="1"/>
</dbReference>
<gene>
    <name evidence="2" type="ORF">A3E36_02150</name>
</gene>
<proteinExistence type="predicted"/>
<accession>A0A1G1XBU5</accession>
<keyword evidence="1" id="KW-1133">Transmembrane helix</keyword>
<evidence type="ECO:0000313" key="3">
    <source>
        <dbReference type="Proteomes" id="UP000177941"/>
    </source>
</evidence>
<keyword evidence="1" id="KW-0472">Membrane</keyword>
<dbReference type="AlphaFoldDB" id="A0A1G1XBU5"/>
<protein>
    <recommendedName>
        <fullName evidence="4">DUF2304 domain-containing protein</fullName>
    </recommendedName>
</protein>
<feature type="transmembrane region" description="Helical" evidence="1">
    <location>
        <begin position="56"/>
        <end position="76"/>
    </location>
</feature>
<keyword evidence="1" id="KW-0812">Transmembrane</keyword>
<evidence type="ECO:0000313" key="2">
    <source>
        <dbReference type="EMBL" id="OGY37306.1"/>
    </source>
</evidence>
<evidence type="ECO:0000256" key="1">
    <source>
        <dbReference type="SAM" id="Phobius"/>
    </source>
</evidence>
<sequence>MIFFGLEKTIKQKPGQTFLKLAIRIIVWGGMAAVALFPSFTNYLAHFIGIEGNVNAVILTGFLLVFLIIFKILSVVERIEQDITRLTRKEALKKLKQ</sequence>
<reference evidence="2 3" key="1">
    <citation type="journal article" date="2016" name="Nat. Commun.">
        <title>Thousands of microbial genomes shed light on interconnected biogeochemical processes in an aquifer system.</title>
        <authorList>
            <person name="Anantharaman K."/>
            <person name="Brown C.T."/>
            <person name="Hug L.A."/>
            <person name="Sharon I."/>
            <person name="Castelle C.J."/>
            <person name="Probst A.J."/>
            <person name="Thomas B.C."/>
            <person name="Singh A."/>
            <person name="Wilkins M.J."/>
            <person name="Karaoz U."/>
            <person name="Brodie E.L."/>
            <person name="Williams K.H."/>
            <person name="Hubbard S.S."/>
            <person name="Banfield J.F."/>
        </authorList>
    </citation>
    <scope>NUCLEOTIDE SEQUENCE [LARGE SCALE GENOMIC DNA]</scope>
</reference>
<name>A0A1G1XBU5_9BACT</name>
<dbReference type="EMBL" id="MHHS01000013">
    <property type="protein sequence ID" value="OGY37306.1"/>
    <property type="molecule type" value="Genomic_DNA"/>
</dbReference>
<dbReference type="Proteomes" id="UP000177941">
    <property type="component" value="Unassembled WGS sequence"/>
</dbReference>
<comment type="caution">
    <text evidence="2">The sequence shown here is derived from an EMBL/GenBank/DDBJ whole genome shotgun (WGS) entry which is preliminary data.</text>
</comment>
<dbReference type="InterPro" id="IPR019277">
    <property type="entry name" value="DUF2304"/>
</dbReference>
<organism evidence="2 3">
    <name type="scientific">Candidatus Andersenbacteria bacterium RIFCSPHIGHO2_12_FULL_45_11b</name>
    <dbReference type="NCBI Taxonomy" id="1797282"/>
    <lineage>
        <taxon>Bacteria</taxon>
        <taxon>Candidatus Anderseniibacteriota</taxon>
    </lineage>
</organism>